<dbReference type="Proteomes" id="UP000317557">
    <property type="component" value="Unassembled WGS sequence"/>
</dbReference>
<dbReference type="AlphaFoldDB" id="A0A521F3L7"/>
<dbReference type="EMBL" id="FXTP01000015">
    <property type="protein sequence ID" value="SMO90818.1"/>
    <property type="molecule type" value="Genomic_DNA"/>
</dbReference>
<evidence type="ECO:0000313" key="2">
    <source>
        <dbReference type="Proteomes" id="UP000317557"/>
    </source>
</evidence>
<name>A0A521F3L7_9BACT</name>
<proteinExistence type="predicted"/>
<reference evidence="1 2" key="1">
    <citation type="submission" date="2017-05" db="EMBL/GenBank/DDBJ databases">
        <authorList>
            <person name="Varghese N."/>
            <person name="Submissions S."/>
        </authorList>
    </citation>
    <scope>NUCLEOTIDE SEQUENCE [LARGE SCALE GENOMIC DNA]</scope>
    <source>
        <strain evidence="1 2">DSM 21985</strain>
    </source>
</reference>
<evidence type="ECO:0000313" key="1">
    <source>
        <dbReference type="EMBL" id="SMO90818.1"/>
    </source>
</evidence>
<sequence>MCYADSLSRLSAFFILQTCYHEEIFTSIINRIRGLGMYQ</sequence>
<organism evidence="1 2">
    <name type="scientific">Gracilimonas mengyeensis</name>
    <dbReference type="NCBI Taxonomy" id="1302730"/>
    <lineage>
        <taxon>Bacteria</taxon>
        <taxon>Pseudomonadati</taxon>
        <taxon>Balneolota</taxon>
        <taxon>Balneolia</taxon>
        <taxon>Balneolales</taxon>
        <taxon>Balneolaceae</taxon>
        <taxon>Gracilimonas</taxon>
    </lineage>
</organism>
<accession>A0A521F3L7</accession>
<gene>
    <name evidence="1" type="ORF">SAMN06265219_1156</name>
</gene>
<protein>
    <submittedName>
        <fullName evidence="1">Uncharacterized protein</fullName>
    </submittedName>
</protein>
<keyword evidence="2" id="KW-1185">Reference proteome</keyword>